<dbReference type="InterPro" id="IPR040676">
    <property type="entry name" value="DUF5641"/>
</dbReference>
<keyword evidence="5" id="KW-1185">Reference proteome</keyword>
<comment type="caution">
    <text evidence="4">The sequence shown here is derived from an EMBL/GenBank/DDBJ whole genome shotgun (WGS) entry which is preliminary data.</text>
</comment>
<feature type="compositionally biased region" description="Low complexity" evidence="1">
    <location>
        <begin position="230"/>
        <end position="246"/>
    </location>
</feature>
<evidence type="ECO:0000256" key="1">
    <source>
        <dbReference type="SAM" id="MobiDB-lite"/>
    </source>
</evidence>
<reference evidence="4" key="1">
    <citation type="submission" date="2023-03" db="EMBL/GenBank/DDBJ databases">
        <title>Chromosome-level genomes of two armyworms, Mythimna separata and Mythimna loreyi, provide insights into the biosynthesis and reception of sex pheromones.</title>
        <authorList>
            <person name="Zhao H."/>
        </authorList>
    </citation>
    <scope>NUCLEOTIDE SEQUENCE</scope>
    <source>
        <strain evidence="4">BeijingLab</strain>
        <tissue evidence="4">Pupa</tissue>
    </source>
</reference>
<evidence type="ECO:0000313" key="5">
    <source>
        <dbReference type="Proteomes" id="UP001231518"/>
    </source>
</evidence>
<organism evidence="4 5">
    <name type="scientific">Mythimna separata</name>
    <name type="common">Oriental armyworm</name>
    <name type="synonym">Pseudaletia separata</name>
    <dbReference type="NCBI Taxonomy" id="271217"/>
    <lineage>
        <taxon>Eukaryota</taxon>
        <taxon>Metazoa</taxon>
        <taxon>Ecdysozoa</taxon>
        <taxon>Arthropoda</taxon>
        <taxon>Hexapoda</taxon>
        <taxon>Insecta</taxon>
        <taxon>Pterygota</taxon>
        <taxon>Neoptera</taxon>
        <taxon>Endopterygota</taxon>
        <taxon>Lepidoptera</taxon>
        <taxon>Glossata</taxon>
        <taxon>Ditrysia</taxon>
        <taxon>Noctuoidea</taxon>
        <taxon>Noctuidae</taxon>
        <taxon>Noctuinae</taxon>
        <taxon>Hadenini</taxon>
        <taxon>Mythimna</taxon>
    </lineage>
</organism>
<dbReference type="PANTHER" id="PTHR47331">
    <property type="entry name" value="PHD-TYPE DOMAIN-CONTAINING PROTEIN"/>
    <property type="match status" value="1"/>
</dbReference>
<dbReference type="PROSITE" id="PS51257">
    <property type="entry name" value="PROKAR_LIPOPROTEIN"/>
    <property type="match status" value="1"/>
</dbReference>
<dbReference type="EMBL" id="JARGEI010000028">
    <property type="protein sequence ID" value="KAJ8706927.1"/>
    <property type="molecule type" value="Genomic_DNA"/>
</dbReference>
<dbReference type="Pfam" id="PF18701">
    <property type="entry name" value="DUF5641"/>
    <property type="match status" value="1"/>
</dbReference>
<feature type="domain" description="DUF5641" evidence="2">
    <location>
        <begin position="120"/>
        <end position="212"/>
    </location>
</feature>
<accession>A0AAD8DLU0</accession>
<evidence type="ECO:0000313" key="3">
    <source>
        <dbReference type="EMBL" id="KAJ8703855.1"/>
    </source>
</evidence>
<dbReference type="Proteomes" id="UP001231518">
    <property type="component" value="Chromosome 30"/>
</dbReference>
<sequence length="253" mass="28907">METKVKELIKKRASCKAKLTLFSNYLNVVLSCTRLSDLQVTELETRLDKMDLLFNDYDKIQGEIELLMEDPAEALGDRETFQNQYFSLVSSAREVQRHHSERRASVLPQVHSININRLDRYKRIEHLRQHFWNRFSHEYVVMLQQRTKWHASTGELKLNQLVLIREKTQPPLQWLMGRIIKVFPGPDGITRVAEIKTKKGNIIRAFNNICPLPIEDNVSTRAGCSETSRTMTSAEAAPATASAGARRGAGDGT</sequence>
<evidence type="ECO:0000313" key="4">
    <source>
        <dbReference type="EMBL" id="KAJ8706927.1"/>
    </source>
</evidence>
<evidence type="ECO:0000259" key="2">
    <source>
        <dbReference type="Pfam" id="PF18701"/>
    </source>
</evidence>
<dbReference type="PANTHER" id="PTHR47331:SF5">
    <property type="entry name" value="RIBONUCLEASE H"/>
    <property type="match status" value="1"/>
</dbReference>
<feature type="region of interest" description="Disordered" evidence="1">
    <location>
        <begin position="225"/>
        <end position="253"/>
    </location>
</feature>
<protein>
    <recommendedName>
        <fullName evidence="2">DUF5641 domain-containing protein</fullName>
    </recommendedName>
</protein>
<dbReference type="AlphaFoldDB" id="A0AAD8DLU0"/>
<gene>
    <name evidence="4" type="ORF">PYW07_013005</name>
    <name evidence="3" type="ORF">PYW07_013149</name>
</gene>
<dbReference type="EMBL" id="JARGEI010000032">
    <property type="protein sequence ID" value="KAJ8703855.1"/>
    <property type="molecule type" value="Genomic_DNA"/>
</dbReference>
<name>A0AAD8DLU0_MYTSE</name>
<proteinExistence type="predicted"/>
<dbReference type="Proteomes" id="UP001231518">
    <property type="component" value="Chromosome 31"/>
</dbReference>